<dbReference type="GO" id="GO:0042626">
    <property type="term" value="F:ATPase-coupled transmembrane transporter activity"/>
    <property type="evidence" value="ECO:0007669"/>
    <property type="project" value="TreeGrafter"/>
</dbReference>
<dbReference type="RefSeq" id="XP_049122906.1">
    <property type="nucleotide sequence ID" value="XM_049266949.1"/>
</dbReference>
<dbReference type="Gene3D" id="1.20.1560.10">
    <property type="entry name" value="ABC transporter type 1, transmembrane domain"/>
    <property type="match status" value="1"/>
</dbReference>
<dbReference type="GO" id="GO:0016020">
    <property type="term" value="C:membrane"/>
    <property type="evidence" value="ECO:0007669"/>
    <property type="project" value="UniProtKB-SubCell"/>
</dbReference>
<dbReference type="InterPro" id="IPR036640">
    <property type="entry name" value="ABC1_TM_sf"/>
</dbReference>
<keyword evidence="2 7" id="KW-0812">Transmembrane</keyword>
<dbReference type="InterPro" id="IPR056227">
    <property type="entry name" value="TMD0_ABC"/>
</dbReference>
<keyword evidence="3" id="KW-0547">Nucleotide-binding</keyword>
<evidence type="ECO:0000256" key="4">
    <source>
        <dbReference type="ARBA" id="ARBA00022840"/>
    </source>
</evidence>
<evidence type="ECO:0000313" key="10">
    <source>
        <dbReference type="Proteomes" id="UP001055115"/>
    </source>
</evidence>
<evidence type="ECO:0000256" key="7">
    <source>
        <dbReference type="SAM" id="Phobius"/>
    </source>
</evidence>
<keyword evidence="4" id="KW-0067">ATP-binding</keyword>
<evidence type="ECO:0000256" key="3">
    <source>
        <dbReference type="ARBA" id="ARBA00022741"/>
    </source>
</evidence>
<evidence type="ECO:0000256" key="2">
    <source>
        <dbReference type="ARBA" id="ARBA00022692"/>
    </source>
</evidence>
<dbReference type="InterPro" id="IPR050173">
    <property type="entry name" value="ABC_transporter_C-like"/>
</dbReference>
<evidence type="ECO:0000259" key="8">
    <source>
        <dbReference type="Pfam" id="PF24357"/>
    </source>
</evidence>
<dbReference type="GO" id="GO:0005524">
    <property type="term" value="F:ATP binding"/>
    <property type="evidence" value="ECO:0007669"/>
    <property type="project" value="UniProtKB-KW"/>
</dbReference>
<feature type="transmembrane region" description="Helical" evidence="7">
    <location>
        <begin position="156"/>
        <end position="175"/>
    </location>
</feature>
<dbReference type="PANTHER" id="PTHR24223">
    <property type="entry name" value="ATP-BINDING CASSETTE SUB-FAMILY C"/>
    <property type="match status" value="1"/>
</dbReference>
<evidence type="ECO:0000256" key="1">
    <source>
        <dbReference type="ARBA" id="ARBA00004141"/>
    </source>
</evidence>
<gene>
    <name evidence="9" type="ORF">ColSpa_00737</name>
</gene>
<organism evidence="9 10">
    <name type="scientific">Colletotrichum spaethianum</name>
    <dbReference type="NCBI Taxonomy" id="700344"/>
    <lineage>
        <taxon>Eukaryota</taxon>
        <taxon>Fungi</taxon>
        <taxon>Dikarya</taxon>
        <taxon>Ascomycota</taxon>
        <taxon>Pezizomycotina</taxon>
        <taxon>Sordariomycetes</taxon>
        <taxon>Hypocreomycetidae</taxon>
        <taxon>Glomerellales</taxon>
        <taxon>Glomerellaceae</taxon>
        <taxon>Colletotrichum</taxon>
        <taxon>Colletotrichum spaethianum species complex</taxon>
    </lineage>
</organism>
<comment type="caution">
    <text evidence="9">The sequence shown here is derived from an EMBL/GenBank/DDBJ whole genome shotgun (WGS) entry which is preliminary data.</text>
</comment>
<feature type="transmembrane region" description="Helical" evidence="7">
    <location>
        <begin position="128"/>
        <end position="150"/>
    </location>
</feature>
<dbReference type="Proteomes" id="UP001055115">
    <property type="component" value="Unassembled WGS sequence"/>
</dbReference>
<accession>A0AA37L241</accession>
<dbReference type="Pfam" id="PF24357">
    <property type="entry name" value="TMD0_ABC"/>
    <property type="match status" value="1"/>
</dbReference>
<dbReference type="AlphaFoldDB" id="A0AA37L241"/>
<sequence>MNNFTAIAECEGSFGPVAIGCNDRFDFTLLFEQSLLNIGPSAILLLVLPLRLRQLFGQRRKVLQHPLNTAKIAACIVFGGLQIALLILWAEASLSTHVSIVASVLGVIDAFALGILSHTEHTRSIQPSSVICLYLIFSLLFDAVQCRTLWLLPDLHSLAAVFTTMLSAKLTMFLLEIQGKRRFLFATLRNLSPEATSGIVSRGFFWWLNGLLIQGFKATLSPSILYAVDDELRSGKLLQKMNRYWGQRKGKEEHALLRAVCNTTKLAFVLTAIPRFVLIGFKFSQPFLISRIINYVDGDRGSYPKPIGYGLIGATGLVYIGNARAAQCADDCIAYQLSMGFYQHRLFRFITMIRGSLVSLIMSKNLDIDASSAVDSSAPLTLVSTDVRTICKSFEAIHEVWANPIEIGIAVWLLQKQLGLGSIGPAVTIIGTHTSRI</sequence>
<dbReference type="GeneID" id="73321539"/>
<comment type="subcellular location">
    <subcellularLocation>
        <location evidence="1">Membrane</location>
        <topology evidence="1">Multi-pass membrane protein</topology>
    </subcellularLocation>
</comment>
<feature type="transmembrane region" description="Helical" evidence="7">
    <location>
        <begin position="72"/>
        <end position="90"/>
    </location>
</feature>
<feature type="domain" description="ABC transporter TMD0" evidence="8">
    <location>
        <begin position="23"/>
        <end position="156"/>
    </location>
</feature>
<evidence type="ECO:0000313" key="9">
    <source>
        <dbReference type="EMBL" id="GKT40556.1"/>
    </source>
</evidence>
<proteinExistence type="predicted"/>
<dbReference type="EMBL" id="BQXU01000001">
    <property type="protein sequence ID" value="GKT40556.1"/>
    <property type="molecule type" value="Genomic_DNA"/>
</dbReference>
<evidence type="ECO:0000256" key="5">
    <source>
        <dbReference type="ARBA" id="ARBA00022989"/>
    </source>
</evidence>
<reference evidence="9 10" key="1">
    <citation type="submission" date="2022-03" db="EMBL/GenBank/DDBJ databases">
        <title>Genome data of Colletotrichum spp.</title>
        <authorList>
            <person name="Utami Y.D."/>
            <person name="Hiruma K."/>
        </authorList>
    </citation>
    <scope>NUCLEOTIDE SEQUENCE [LARGE SCALE GENOMIC DNA]</scope>
    <source>
        <strain evidence="9 10">MAFF 239500</strain>
    </source>
</reference>
<protein>
    <submittedName>
        <fullName evidence="9">ABC transporter ecdL</fullName>
    </submittedName>
</protein>
<keyword evidence="5 7" id="KW-1133">Transmembrane helix</keyword>
<name>A0AA37L241_9PEZI</name>
<keyword evidence="10" id="KW-1185">Reference proteome</keyword>
<keyword evidence="6 7" id="KW-0472">Membrane</keyword>
<feature type="transmembrane region" description="Helical" evidence="7">
    <location>
        <begin position="96"/>
        <end position="116"/>
    </location>
</feature>
<evidence type="ECO:0000256" key="6">
    <source>
        <dbReference type="ARBA" id="ARBA00023136"/>
    </source>
</evidence>
<dbReference type="PANTHER" id="PTHR24223:SF399">
    <property type="entry name" value="ABC TRANSPORTER ATNG"/>
    <property type="match status" value="1"/>
</dbReference>